<reference evidence="13" key="1">
    <citation type="submission" date="2019-09" db="EMBL/GenBank/DDBJ databases">
        <title>The Mitochondrial Proteome of the Jakobid, Andalucia godoyi, a Protist With the Most Gene-Rich and Bacteria-Like Mitochondrial Genome.</title>
        <authorList>
            <person name="Gray M.W."/>
            <person name="Burger G."/>
            <person name="Derelle R."/>
            <person name="Klimes V."/>
            <person name="Leger M."/>
            <person name="Sarrasin M."/>
            <person name="Vlcek C."/>
            <person name="Roger A.J."/>
            <person name="Elias M."/>
            <person name="Lang B.F."/>
        </authorList>
    </citation>
    <scope>NUCLEOTIDE SEQUENCE</scope>
    <source>
        <strain evidence="13">And28</strain>
    </source>
</reference>
<keyword evidence="5 9" id="KW-0450">Lipoyl</keyword>
<evidence type="ECO:0000256" key="8">
    <source>
        <dbReference type="ARBA" id="ARBA00023315"/>
    </source>
</evidence>
<dbReference type="FunFam" id="2.40.50.100:FF:000013">
    <property type="entry name" value="Dihydrolipoamide acetyltransferase component of pyruvate dehydrogenase complex"/>
    <property type="match status" value="1"/>
</dbReference>
<feature type="domain" description="Peripheral subunit-binding (PSBD)" evidence="12">
    <location>
        <begin position="187"/>
        <end position="224"/>
    </location>
</feature>
<dbReference type="FunFam" id="3.30.559.10:FF:000027">
    <property type="entry name" value="Dihydrolipoamide acetyltransferase component of pyruvate dehydrogenase complex"/>
    <property type="match status" value="1"/>
</dbReference>
<dbReference type="Gene3D" id="4.10.320.10">
    <property type="entry name" value="E3-binding domain"/>
    <property type="match status" value="1"/>
</dbReference>
<comment type="caution">
    <text evidence="13">The sequence shown here is derived from an EMBL/GenBank/DDBJ whole genome shotgun (WGS) entry which is preliminary data.</text>
</comment>
<dbReference type="SUPFAM" id="SSF51230">
    <property type="entry name" value="Single hybrid motif"/>
    <property type="match status" value="1"/>
</dbReference>
<evidence type="ECO:0000256" key="9">
    <source>
        <dbReference type="RuleBase" id="RU003423"/>
    </source>
</evidence>
<keyword evidence="4 9" id="KW-0808">Transferase</keyword>
<dbReference type="PANTHER" id="PTHR43178">
    <property type="entry name" value="DIHYDROLIPOAMIDE ACETYLTRANSFERASE COMPONENT OF PYRUVATE DEHYDROGENASE COMPLEX"/>
    <property type="match status" value="1"/>
</dbReference>
<dbReference type="SUPFAM" id="SSF52777">
    <property type="entry name" value="CoA-dependent acyltransferases"/>
    <property type="match status" value="1"/>
</dbReference>
<dbReference type="InterPro" id="IPR004167">
    <property type="entry name" value="PSBD"/>
</dbReference>
<dbReference type="EMBL" id="VRVR01000043">
    <property type="protein sequence ID" value="KAF0852348.1"/>
    <property type="molecule type" value="Genomic_DNA"/>
</dbReference>
<name>A0A8K0AHM4_ANDGO</name>
<dbReference type="PROSITE" id="PS51826">
    <property type="entry name" value="PSBD"/>
    <property type="match status" value="1"/>
</dbReference>
<dbReference type="InterPro" id="IPR000089">
    <property type="entry name" value="Biotin_lipoyl"/>
</dbReference>
<dbReference type="PROSITE" id="PS00189">
    <property type="entry name" value="LIPOYL"/>
    <property type="match status" value="1"/>
</dbReference>
<comment type="similarity">
    <text evidence="3 9">Belongs to the 2-oxoacid dehydrogenase family.</text>
</comment>
<dbReference type="Pfam" id="PF00198">
    <property type="entry name" value="2-oxoacid_dh"/>
    <property type="match status" value="1"/>
</dbReference>
<dbReference type="AlphaFoldDB" id="A0A8K0AHM4"/>
<evidence type="ECO:0000313" key="14">
    <source>
        <dbReference type="Proteomes" id="UP000799049"/>
    </source>
</evidence>
<evidence type="ECO:0000256" key="3">
    <source>
        <dbReference type="ARBA" id="ARBA00007317"/>
    </source>
</evidence>
<keyword evidence="6" id="KW-0809">Transit peptide</keyword>
<feature type="compositionally biased region" description="Low complexity" evidence="10">
    <location>
        <begin position="149"/>
        <end position="162"/>
    </location>
</feature>
<gene>
    <name evidence="13" type="ORF">ANDGO_08307</name>
</gene>
<dbReference type="Pfam" id="PF00364">
    <property type="entry name" value="Biotin_lipoyl"/>
    <property type="match status" value="1"/>
</dbReference>
<organism evidence="13 14">
    <name type="scientific">Andalucia godoyi</name>
    <name type="common">Flagellate</name>
    <dbReference type="NCBI Taxonomy" id="505711"/>
    <lineage>
        <taxon>Eukaryota</taxon>
        <taxon>Discoba</taxon>
        <taxon>Jakobida</taxon>
        <taxon>Andalucina</taxon>
        <taxon>Andaluciidae</taxon>
        <taxon>Andalucia</taxon>
    </lineage>
</organism>
<dbReference type="SUPFAM" id="SSF47005">
    <property type="entry name" value="Peripheral subunit-binding domain of 2-oxo acid dehydrogenase complex"/>
    <property type="match status" value="1"/>
</dbReference>
<dbReference type="Pfam" id="PF02817">
    <property type="entry name" value="E3_binding"/>
    <property type="match status" value="1"/>
</dbReference>
<dbReference type="PROSITE" id="PS50968">
    <property type="entry name" value="BIOTINYL_LIPOYL"/>
    <property type="match status" value="1"/>
</dbReference>
<comment type="subcellular location">
    <subcellularLocation>
        <location evidence="2">Mitochondrion matrix</location>
    </subcellularLocation>
</comment>
<proteinExistence type="inferred from homology"/>
<dbReference type="InterPro" id="IPR036625">
    <property type="entry name" value="E3-bd_dom_sf"/>
</dbReference>
<evidence type="ECO:0000256" key="4">
    <source>
        <dbReference type="ARBA" id="ARBA00022679"/>
    </source>
</evidence>
<evidence type="ECO:0000256" key="10">
    <source>
        <dbReference type="SAM" id="MobiDB-lite"/>
    </source>
</evidence>
<evidence type="ECO:0000256" key="1">
    <source>
        <dbReference type="ARBA" id="ARBA00001938"/>
    </source>
</evidence>
<dbReference type="EC" id="2.3.1.-" evidence="9"/>
<feature type="domain" description="Lipoyl-binding" evidence="11">
    <location>
        <begin position="58"/>
        <end position="133"/>
    </location>
</feature>
<dbReference type="PANTHER" id="PTHR43178:SF5">
    <property type="entry name" value="LIPOAMIDE ACYLTRANSFERASE COMPONENT OF BRANCHED-CHAIN ALPHA-KETO ACID DEHYDROGENASE COMPLEX, MITOCHONDRIAL"/>
    <property type="match status" value="1"/>
</dbReference>
<dbReference type="InterPro" id="IPR023213">
    <property type="entry name" value="CAT-like_dom_sf"/>
</dbReference>
<keyword evidence="8 9" id="KW-0012">Acyltransferase</keyword>
<dbReference type="InterPro" id="IPR001078">
    <property type="entry name" value="2-oxoacid_DH_actylTfrase"/>
</dbReference>
<evidence type="ECO:0000256" key="6">
    <source>
        <dbReference type="ARBA" id="ARBA00022946"/>
    </source>
</evidence>
<dbReference type="InterPro" id="IPR011053">
    <property type="entry name" value="Single_hybrid_motif"/>
</dbReference>
<evidence type="ECO:0000256" key="7">
    <source>
        <dbReference type="ARBA" id="ARBA00023128"/>
    </source>
</evidence>
<dbReference type="InterPro" id="IPR003016">
    <property type="entry name" value="2-oxoA_DH_lipoyl-BS"/>
</dbReference>
<evidence type="ECO:0000259" key="12">
    <source>
        <dbReference type="PROSITE" id="PS51826"/>
    </source>
</evidence>
<feature type="region of interest" description="Disordered" evidence="10">
    <location>
        <begin position="140"/>
        <end position="176"/>
    </location>
</feature>
<keyword evidence="7" id="KW-0496">Mitochondrion</keyword>
<dbReference type="GO" id="GO:0005759">
    <property type="term" value="C:mitochondrial matrix"/>
    <property type="evidence" value="ECO:0007669"/>
    <property type="project" value="UniProtKB-SubCell"/>
</dbReference>
<dbReference type="InterPro" id="IPR050743">
    <property type="entry name" value="2-oxoacid_DH_E2_comp"/>
</dbReference>
<evidence type="ECO:0000256" key="2">
    <source>
        <dbReference type="ARBA" id="ARBA00004305"/>
    </source>
</evidence>
<evidence type="ECO:0000313" key="13">
    <source>
        <dbReference type="EMBL" id="KAF0852348.1"/>
    </source>
</evidence>
<dbReference type="OrthoDB" id="202158at2759"/>
<dbReference type="Proteomes" id="UP000799049">
    <property type="component" value="Unassembled WGS sequence"/>
</dbReference>
<dbReference type="GO" id="GO:0031405">
    <property type="term" value="F:lipoic acid binding"/>
    <property type="evidence" value="ECO:0007669"/>
    <property type="project" value="TreeGrafter"/>
</dbReference>
<dbReference type="GO" id="GO:0016407">
    <property type="term" value="F:acetyltransferase activity"/>
    <property type="evidence" value="ECO:0007669"/>
    <property type="project" value="TreeGrafter"/>
</dbReference>
<evidence type="ECO:0000256" key="5">
    <source>
        <dbReference type="ARBA" id="ARBA00022823"/>
    </source>
</evidence>
<comment type="cofactor">
    <cofactor evidence="1 9">
        <name>(R)-lipoate</name>
        <dbReference type="ChEBI" id="CHEBI:83088"/>
    </cofactor>
</comment>
<dbReference type="CDD" id="cd06849">
    <property type="entry name" value="lipoyl_domain"/>
    <property type="match status" value="1"/>
</dbReference>
<keyword evidence="14" id="KW-1185">Reference proteome</keyword>
<evidence type="ECO:0000259" key="11">
    <source>
        <dbReference type="PROSITE" id="PS50968"/>
    </source>
</evidence>
<sequence length="487" mass="51502">MSLTRAIRSVRASRLSSLSRRPAPSFLHGTNAVISDSRSFSTFPCFRSFPFLQAFSNVVPFLMADIGEGITEVEVLQWYVKEGDKISQFDRVCEVQSDKATVEITSRYDGVVSKLHYKKGDLAKVGKPLIDVQVEGAVSSEPSAFDSKPGSSAPASTAPGAGMQQQEEEVAAEKGKKGEIAGVGKALATPAVRRVAREKGIDLSSIRGSGPNGRVLVEDLESASSSSSSSSSPATAVESGNGALSSAFAASADVVIPVRGITRTMIKTMESSLSIPHLGYSDEIVMDKLISVRSQLKDACLERGVKITYMPFFIKACSLALSKYPILNSSLTGSTEGERVIVQKAAHNIGIAMDTPSGLLVPNIKNCESKSIFEIARELNDLQALAKAGKLSSAYLTGGSFSISNIGAIGGTYARPVIVPPEVGIGAIGKIQTLPRFDATGNIVKANILNISWSADHRIVDGATIAKFSNAVIGFIENPETLLVDLK</sequence>
<dbReference type="Gene3D" id="2.40.50.100">
    <property type="match status" value="1"/>
</dbReference>
<accession>A0A8K0AHM4</accession>
<protein>
    <recommendedName>
        <fullName evidence="9">Dihydrolipoamide acetyltransferase component of pyruvate dehydrogenase complex</fullName>
        <ecNumber evidence="9">2.3.1.-</ecNumber>
    </recommendedName>
</protein>
<dbReference type="Gene3D" id="3.30.559.10">
    <property type="entry name" value="Chloramphenicol acetyltransferase-like domain"/>
    <property type="match status" value="1"/>
</dbReference>